<dbReference type="SUPFAM" id="SSF56601">
    <property type="entry name" value="beta-lactamase/transpeptidase-like"/>
    <property type="match status" value="1"/>
</dbReference>
<dbReference type="InterPro" id="IPR012338">
    <property type="entry name" value="Beta-lactam/transpept-like"/>
</dbReference>
<dbReference type="InterPro" id="IPR050491">
    <property type="entry name" value="AmpC-like"/>
</dbReference>
<dbReference type="Gene3D" id="3.40.710.10">
    <property type="entry name" value="DD-peptidase/beta-lactamase superfamily"/>
    <property type="match status" value="1"/>
</dbReference>
<accession>A0A1H6L4T8</accession>
<evidence type="ECO:0000259" key="3">
    <source>
        <dbReference type="Pfam" id="PF00144"/>
    </source>
</evidence>
<dbReference type="EMBL" id="FNWV01000015">
    <property type="protein sequence ID" value="SEH83333.1"/>
    <property type="molecule type" value="Genomic_DNA"/>
</dbReference>
<evidence type="ECO:0000256" key="2">
    <source>
        <dbReference type="SAM" id="SignalP"/>
    </source>
</evidence>
<feature type="transmembrane region" description="Helical" evidence="1">
    <location>
        <begin position="617"/>
        <end position="640"/>
    </location>
</feature>
<evidence type="ECO:0000313" key="4">
    <source>
        <dbReference type="EMBL" id="SEH83333.1"/>
    </source>
</evidence>
<gene>
    <name evidence="4" type="ORF">SAMN02910265_02953</name>
</gene>
<dbReference type="AlphaFoldDB" id="A0A1H6L4T8"/>
<name>A0A1H6L4T8_RUMFL</name>
<protein>
    <submittedName>
        <fullName evidence="4">CubicO group peptidase, beta-lactamase class C family</fullName>
    </submittedName>
</protein>
<feature type="transmembrane region" description="Helical" evidence="1">
    <location>
        <begin position="502"/>
        <end position="525"/>
    </location>
</feature>
<dbReference type="RefSeq" id="WP_074718762.1">
    <property type="nucleotide sequence ID" value="NZ_FNWV01000015.1"/>
</dbReference>
<dbReference type="Proteomes" id="UP000183190">
    <property type="component" value="Unassembled WGS sequence"/>
</dbReference>
<organism evidence="4 5">
    <name type="scientific">Ruminococcus flavefaciens</name>
    <dbReference type="NCBI Taxonomy" id="1265"/>
    <lineage>
        <taxon>Bacteria</taxon>
        <taxon>Bacillati</taxon>
        <taxon>Bacillota</taxon>
        <taxon>Clostridia</taxon>
        <taxon>Eubacteriales</taxon>
        <taxon>Oscillospiraceae</taxon>
        <taxon>Ruminococcus</taxon>
    </lineage>
</organism>
<dbReference type="PANTHER" id="PTHR46825:SF9">
    <property type="entry name" value="BETA-LACTAMASE-RELATED DOMAIN-CONTAINING PROTEIN"/>
    <property type="match status" value="1"/>
</dbReference>
<feature type="transmembrane region" description="Helical" evidence="1">
    <location>
        <begin position="537"/>
        <end position="564"/>
    </location>
</feature>
<dbReference type="Pfam" id="PF00144">
    <property type="entry name" value="Beta-lactamase"/>
    <property type="match status" value="1"/>
</dbReference>
<keyword evidence="1" id="KW-0472">Membrane</keyword>
<dbReference type="PANTHER" id="PTHR46825">
    <property type="entry name" value="D-ALANYL-D-ALANINE-CARBOXYPEPTIDASE/ENDOPEPTIDASE AMPH"/>
    <property type="match status" value="1"/>
</dbReference>
<feature type="transmembrane region" description="Helical" evidence="1">
    <location>
        <begin position="584"/>
        <end position="605"/>
    </location>
</feature>
<dbReference type="InterPro" id="IPR001466">
    <property type="entry name" value="Beta-lactam-related"/>
</dbReference>
<evidence type="ECO:0000256" key="1">
    <source>
        <dbReference type="SAM" id="Phobius"/>
    </source>
</evidence>
<feature type="chain" id="PRO_5010371011" evidence="2">
    <location>
        <begin position="29"/>
        <end position="642"/>
    </location>
</feature>
<feature type="signal peptide" evidence="2">
    <location>
        <begin position="1"/>
        <end position="28"/>
    </location>
</feature>
<sequence length="642" mass="72164">MKKILHKTAALVAAAVLTVCTQPFSAFAEDDDELKCPSGATVSSVISSQKKIDAHPYNTEHSKTDSARVELIFHDNEILYTRYYGCTNIEEHTLADENSVFEWGSISKTFVWVSIMQLWEQGKIDLGEDIRTYLPDDFFRHLKYDDPITLMDIMNHKGGWCEKFYDSTSEDMAEMPSLEEALKNVEPAQTYRPGEVASYSNWAASLAGLIVQRVSGMDYVDYVHKNIFEPLGMEHTSAGPDFTDNPWVREQRLKMNCYEISTHNNYQENADGTTEEEMIEEFKSKGTCLFNDQLYPCGSITGTLGDLATYAQALVNDDHPLFKNAETQEKLFSGSSFYGNTDIPSFSYGFDVKEYNYTRTFGHTGATFGCVANMEFDPVSKFGVVGLSNCGDDFPNYLCQFVFGRLKAKKYIGENYEKFDLTPYSGYYSDTRTHAAGLGKFILYMDAFSIDSINAAKVADGVFLEYHSEEYYDDTIYSIVEHSDGRHGIVNSCSEYLEIKHYVPKLCLLAGFMLCGVASLFILLAKRKLNKARKASPLSFAHIITAGQFAKIISLAAMISIVIFRINEENTDGLTKTQGMIIGITQIICMVICVAALLAAAYSFITKKKLPYGRIRSLSCFTGNLITVSAMIFFEMYNFWCC</sequence>
<keyword evidence="1" id="KW-1133">Transmembrane helix</keyword>
<reference evidence="4 5" key="1">
    <citation type="submission" date="2016-10" db="EMBL/GenBank/DDBJ databases">
        <authorList>
            <person name="de Groot N.N."/>
        </authorList>
    </citation>
    <scope>NUCLEOTIDE SEQUENCE [LARGE SCALE GENOMIC DNA]</scope>
    <source>
        <strain evidence="4 5">YAD2003</strain>
    </source>
</reference>
<proteinExistence type="predicted"/>
<keyword evidence="2" id="KW-0732">Signal</keyword>
<feature type="domain" description="Beta-lactamase-related" evidence="3">
    <location>
        <begin position="71"/>
        <end position="391"/>
    </location>
</feature>
<keyword evidence="1" id="KW-0812">Transmembrane</keyword>
<evidence type="ECO:0000313" key="5">
    <source>
        <dbReference type="Proteomes" id="UP000183190"/>
    </source>
</evidence>